<accession>A0A6B3LC79</accession>
<proteinExistence type="predicted"/>
<dbReference type="KEGG" id="soa:G3M56_002670"/>
<evidence type="ECO:0000313" key="4">
    <source>
        <dbReference type="Proteomes" id="UP000475117"/>
    </source>
</evidence>
<evidence type="ECO:0000256" key="2">
    <source>
        <dbReference type="SAM" id="SignalP"/>
    </source>
</evidence>
<feature type="region of interest" description="Disordered" evidence="1">
    <location>
        <begin position="220"/>
        <end position="248"/>
    </location>
</feature>
<dbReference type="EMBL" id="CP066776">
    <property type="protein sequence ID" value="QQL45512.1"/>
    <property type="molecule type" value="Genomic_DNA"/>
</dbReference>
<evidence type="ECO:0000313" key="3">
    <source>
        <dbReference type="EMBL" id="QQL45512.1"/>
    </source>
</evidence>
<sequence length="248" mass="29275">MKTSFRYFVVRALCAVFALVSFGSGEALAQENGWRSWGFGDDREVPVHRGHRHPVHPHSGHHSDWYQTDDCHHPVVCGRCYSNPCRCHGHGGYHEDDRFHDHDGFDHWDDHDDHWDHGDRSGDLKLVKYRQGKHRGDKPKGYHPPEWWKERGYSLKKNTFKDRDGKYRGANSPVLNKERKPSSGDLRLVKYRQGKHRGRKPSGYHSPEWWKKRGYSLKKNTFKNREGEYRGAKSPELNKKRNKKKKKR</sequence>
<organism evidence="3 4">
    <name type="scientific">Sulfuriroseicoccus oceanibius</name>
    <dbReference type="NCBI Taxonomy" id="2707525"/>
    <lineage>
        <taxon>Bacteria</taxon>
        <taxon>Pseudomonadati</taxon>
        <taxon>Verrucomicrobiota</taxon>
        <taxon>Verrucomicrobiia</taxon>
        <taxon>Verrucomicrobiales</taxon>
        <taxon>Verrucomicrobiaceae</taxon>
        <taxon>Sulfuriroseicoccus</taxon>
    </lineage>
</organism>
<reference evidence="3 4" key="1">
    <citation type="submission" date="2020-12" db="EMBL/GenBank/DDBJ databases">
        <title>Sulforoseuscoccus oceanibium gen. nov., sp. nov., a representative of the phylum Verrucomicrobia with special cytoplasmic membrane, and proposal of Sulforoseuscoccusaceae fam. nov.</title>
        <authorList>
            <person name="Xi F."/>
        </authorList>
    </citation>
    <scope>NUCLEOTIDE SEQUENCE [LARGE SCALE GENOMIC DNA]</scope>
    <source>
        <strain evidence="3 4">T37</strain>
    </source>
</reference>
<keyword evidence="4" id="KW-1185">Reference proteome</keyword>
<keyword evidence="2" id="KW-0732">Signal</keyword>
<feature type="chain" id="PRO_5043848462" evidence="2">
    <location>
        <begin position="30"/>
        <end position="248"/>
    </location>
</feature>
<evidence type="ECO:0000256" key="1">
    <source>
        <dbReference type="SAM" id="MobiDB-lite"/>
    </source>
</evidence>
<protein>
    <submittedName>
        <fullName evidence="3">Uncharacterized protein</fullName>
    </submittedName>
</protein>
<gene>
    <name evidence="3" type="ORF">G3M56_002670</name>
</gene>
<feature type="compositionally biased region" description="Basic and acidic residues" evidence="1">
    <location>
        <begin position="223"/>
        <end position="239"/>
    </location>
</feature>
<name>A0A6B3LC79_9BACT</name>
<feature type="region of interest" description="Disordered" evidence="1">
    <location>
        <begin position="159"/>
        <end position="185"/>
    </location>
</feature>
<dbReference type="Proteomes" id="UP000475117">
    <property type="component" value="Chromosome"/>
</dbReference>
<dbReference type="AlphaFoldDB" id="A0A6B3LC79"/>
<feature type="signal peptide" evidence="2">
    <location>
        <begin position="1"/>
        <end position="29"/>
    </location>
</feature>
<dbReference type="RefSeq" id="WP_164363077.1">
    <property type="nucleotide sequence ID" value="NZ_CP066776.1"/>
</dbReference>